<dbReference type="Gene3D" id="1.10.10.60">
    <property type="entry name" value="Homeodomain-like"/>
    <property type="match status" value="1"/>
</dbReference>
<keyword evidence="6 8" id="KW-0539">Nucleus</keyword>
<evidence type="ECO:0000256" key="7">
    <source>
        <dbReference type="ARBA" id="ARBA00038021"/>
    </source>
</evidence>
<feature type="compositionally biased region" description="Low complexity" evidence="9">
    <location>
        <begin position="453"/>
        <end position="463"/>
    </location>
</feature>
<dbReference type="InterPro" id="IPR001356">
    <property type="entry name" value="HD"/>
</dbReference>
<dbReference type="InterPro" id="IPR009057">
    <property type="entry name" value="Homeodomain-like_sf"/>
</dbReference>
<evidence type="ECO:0000256" key="4">
    <source>
        <dbReference type="ARBA" id="ARBA00023155"/>
    </source>
</evidence>
<evidence type="ECO:0000313" key="11">
    <source>
        <dbReference type="EMBL" id="KAI5628446.1"/>
    </source>
</evidence>
<keyword evidence="4 8" id="KW-0371">Homeobox</keyword>
<comment type="caution">
    <text evidence="11">The sequence shown here is derived from an EMBL/GenBank/DDBJ whole genome shotgun (WGS) entry which is preliminary data.</text>
</comment>
<evidence type="ECO:0000256" key="6">
    <source>
        <dbReference type="ARBA" id="ARBA00023242"/>
    </source>
</evidence>
<feature type="compositionally biased region" description="Basic and acidic residues" evidence="9">
    <location>
        <begin position="411"/>
        <end position="422"/>
    </location>
</feature>
<evidence type="ECO:0000256" key="5">
    <source>
        <dbReference type="ARBA" id="ARBA00023163"/>
    </source>
</evidence>
<dbReference type="GO" id="GO:0006355">
    <property type="term" value="P:regulation of DNA-templated transcription"/>
    <property type="evidence" value="ECO:0007669"/>
    <property type="project" value="InterPro"/>
</dbReference>
<evidence type="ECO:0000259" key="10">
    <source>
        <dbReference type="PROSITE" id="PS50071"/>
    </source>
</evidence>
<comment type="similarity">
    <text evidence="7">Belongs to the TALE/TGIF homeobox family.</text>
</comment>
<feature type="region of interest" description="Disordered" evidence="9">
    <location>
        <begin position="252"/>
        <end position="298"/>
    </location>
</feature>
<feature type="domain" description="Homeobox" evidence="10">
    <location>
        <begin position="187"/>
        <end position="250"/>
    </location>
</feature>
<evidence type="ECO:0000256" key="8">
    <source>
        <dbReference type="PROSITE-ProRule" id="PRU00108"/>
    </source>
</evidence>
<sequence length="545" mass="59394">MMWRCMKSGSAASDWLAARLGAGRKCSVTDTQRWRKTALQHAFLLRGTSRAGDFFFFFFFDKEKQKKTLRFGQKKLPLCPRFVGSTLFFSEELRELEIFSSSSSSLISRNLEQKDEICQKRSVPSIRLIRFRLLRVVGVQLEKKKNRSTMFEEEHSGETEFSAMSDSDPCDDEAYPLNLSTGARGASAKRRRRGNLPKESVQILRSWLYEHRFNAYPSEQEKLSLSGQTNLSISQICNWFINARRRLLPDLLRKDGKDPTQFTISRRASKSDSRSVGSASPDHSTPPQVPASRPSVIRPAPTLDLSMLGNTATAILTGAGCLAGSGLTGRDSGVQTLMQLDTRGLIKKECANGPPGLTTIPGSSSSSSLSLGTMSPTVVLFNTPPPTPPELCPHDFSDLKLLVDAALQRAAEQENQRQKEQPSARVPCSVLASASATKAAPSRNAEQGKSHESLNSSNKSDSSPRLQGKSVLPVSVPVLSASASTLPAGEAAVSLPVVPHRVAGAVNFQPNGVWSVVRPASPPPTSVTHTWSSQHTLHAVREAVN</sequence>
<dbReference type="GO" id="GO:0005634">
    <property type="term" value="C:nucleus"/>
    <property type="evidence" value="ECO:0007669"/>
    <property type="project" value="UniProtKB-SubCell"/>
</dbReference>
<comment type="subcellular location">
    <subcellularLocation>
        <location evidence="1 8">Nucleus</location>
    </subcellularLocation>
</comment>
<keyword evidence="12" id="KW-1185">Reference proteome</keyword>
<reference evidence="11" key="1">
    <citation type="submission" date="2018-07" db="EMBL/GenBank/DDBJ databases">
        <title>Comparative genomics of catfishes provides insights into carnivory and benthic adaptation.</title>
        <authorList>
            <person name="Zhang Y."/>
            <person name="Wang D."/>
            <person name="Peng Z."/>
            <person name="Zheng S."/>
            <person name="Shao F."/>
            <person name="Tao W."/>
        </authorList>
    </citation>
    <scope>NUCLEOTIDE SEQUENCE</scope>
    <source>
        <strain evidence="11">Chongqing</strain>
    </source>
</reference>
<feature type="DNA-binding region" description="Homeobox" evidence="8">
    <location>
        <begin position="189"/>
        <end position="251"/>
    </location>
</feature>
<dbReference type="EMBL" id="MU545793">
    <property type="protein sequence ID" value="KAI5628446.1"/>
    <property type="molecule type" value="Genomic_DNA"/>
</dbReference>
<protein>
    <submittedName>
        <fullName evidence="11">Homeobox protein TGIF2-like</fullName>
    </submittedName>
</protein>
<evidence type="ECO:0000313" key="12">
    <source>
        <dbReference type="Proteomes" id="UP001205998"/>
    </source>
</evidence>
<keyword evidence="2" id="KW-0805">Transcription regulation</keyword>
<dbReference type="FunFam" id="1.10.10.60:FF:000059">
    <property type="entry name" value="TGFB-induced factor homeobox 1"/>
    <property type="match status" value="1"/>
</dbReference>
<dbReference type="Pfam" id="PF05920">
    <property type="entry name" value="Homeobox_KN"/>
    <property type="match status" value="1"/>
</dbReference>
<dbReference type="SUPFAM" id="SSF46689">
    <property type="entry name" value="Homeodomain-like"/>
    <property type="match status" value="1"/>
</dbReference>
<feature type="region of interest" description="Disordered" evidence="9">
    <location>
        <begin position="411"/>
        <end position="468"/>
    </location>
</feature>
<evidence type="ECO:0000256" key="2">
    <source>
        <dbReference type="ARBA" id="ARBA00023015"/>
    </source>
</evidence>
<name>A0AAD5B5E0_SILAS</name>
<dbReference type="GO" id="GO:0003677">
    <property type="term" value="F:DNA binding"/>
    <property type="evidence" value="ECO:0007669"/>
    <property type="project" value="UniProtKB-UniRule"/>
</dbReference>
<accession>A0AAD5B5E0</accession>
<evidence type="ECO:0000256" key="9">
    <source>
        <dbReference type="SAM" id="MobiDB-lite"/>
    </source>
</evidence>
<keyword evidence="3 8" id="KW-0238">DNA-binding</keyword>
<dbReference type="InterPro" id="IPR008422">
    <property type="entry name" value="KN_HD"/>
</dbReference>
<organism evidence="11 12">
    <name type="scientific">Silurus asotus</name>
    <name type="common">Amur catfish</name>
    <name type="synonym">Parasilurus asotus</name>
    <dbReference type="NCBI Taxonomy" id="30991"/>
    <lineage>
        <taxon>Eukaryota</taxon>
        <taxon>Metazoa</taxon>
        <taxon>Chordata</taxon>
        <taxon>Craniata</taxon>
        <taxon>Vertebrata</taxon>
        <taxon>Euteleostomi</taxon>
        <taxon>Actinopterygii</taxon>
        <taxon>Neopterygii</taxon>
        <taxon>Teleostei</taxon>
        <taxon>Ostariophysi</taxon>
        <taxon>Siluriformes</taxon>
        <taxon>Siluridae</taxon>
        <taxon>Silurus</taxon>
    </lineage>
</organism>
<proteinExistence type="inferred from homology"/>
<dbReference type="AlphaFoldDB" id="A0AAD5B5E0"/>
<dbReference type="SMART" id="SM00389">
    <property type="entry name" value="HOX"/>
    <property type="match status" value="1"/>
</dbReference>
<dbReference type="Proteomes" id="UP001205998">
    <property type="component" value="Unassembled WGS sequence"/>
</dbReference>
<dbReference type="PANTHER" id="PTHR11850">
    <property type="entry name" value="HOMEOBOX PROTEIN TRANSCRIPTION FACTORS"/>
    <property type="match status" value="1"/>
</dbReference>
<feature type="compositionally biased region" description="Polar residues" evidence="9">
    <location>
        <begin position="274"/>
        <end position="286"/>
    </location>
</feature>
<keyword evidence="5" id="KW-0804">Transcription</keyword>
<evidence type="ECO:0000256" key="3">
    <source>
        <dbReference type="ARBA" id="ARBA00023125"/>
    </source>
</evidence>
<dbReference type="InterPro" id="IPR050224">
    <property type="entry name" value="TALE_homeobox"/>
</dbReference>
<evidence type="ECO:0000256" key="1">
    <source>
        <dbReference type="ARBA" id="ARBA00004123"/>
    </source>
</evidence>
<dbReference type="PROSITE" id="PS50071">
    <property type="entry name" value="HOMEOBOX_2"/>
    <property type="match status" value="1"/>
</dbReference>
<dbReference type="CDD" id="cd00086">
    <property type="entry name" value="homeodomain"/>
    <property type="match status" value="1"/>
</dbReference>
<gene>
    <name evidence="11" type="ORF">C0J50_2936</name>
</gene>